<protein>
    <submittedName>
        <fullName evidence="3">Uncharacterized protein</fullName>
    </submittedName>
</protein>
<dbReference type="AlphaFoldDB" id="A0AAD1Y014"/>
<feature type="region of interest" description="Disordered" evidence="2">
    <location>
        <begin position="493"/>
        <end position="541"/>
    </location>
</feature>
<evidence type="ECO:0000313" key="4">
    <source>
        <dbReference type="Proteomes" id="UP001295684"/>
    </source>
</evidence>
<evidence type="ECO:0000256" key="2">
    <source>
        <dbReference type="SAM" id="MobiDB-lite"/>
    </source>
</evidence>
<accession>A0AAD1Y014</accession>
<evidence type="ECO:0000313" key="3">
    <source>
        <dbReference type="EMBL" id="CAI2381796.1"/>
    </source>
</evidence>
<evidence type="ECO:0000256" key="1">
    <source>
        <dbReference type="SAM" id="Coils"/>
    </source>
</evidence>
<keyword evidence="1" id="KW-0175">Coiled coil</keyword>
<organism evidence="3 4">
    <name type="scientific">Euplotes crassus</name>
    <dbReference type="NCBI Taxonomy" id="5936"/>
    <lineage>
        <taxon>Eukaryota</taxon>
        <taxon>Sar</taxon>
        <taxon>Alveolata</taxon>
        <taxon>Ciliophora</taxon>
        <taxon>Intramacronucleata</taxon>
        <taxon>Spirotrichea</taxon>
        <taxon>Hypotrichia</taxon>
        <taxon>Euplotida</taxon>
        <taxon>Euplotidae</taxon>
        <taxon>Moneuplotes</taxon>
    </lineage>
</organism>
<feature type="coiled-coil region" evidence="1">
    <location>
        <begin position="273"/>
        <end position="307"/>
    </location>
</feature>
<feature type="region of interest" description="Disordered" evidence="2">
    <location>
        <begin position="394"/>
        <end position="435"/>
    </location>
</feature>
<keyword evidence="4" id="KW-1185">Reference proteome</keyword>
<reference evidence="3" key="1">
    <citation type="submission" date="2023-07" db="EMBL/GenBank/DDBJ databases">
        <authorList>
            <consortium name="AG Swart"/>
            <person name="Singh M."/>
            <person name="Singh A."/>
            <person name="Seah K."/>
            <person name="Emmerich C."/>
        </authorList>
    </citation>
    <scope>NUCLEOTIDE SEQUENCE</scope>
    <source>
        <strain evidence="3">DP1</strain>
    </source>
</reference>
<gene>
    <name evidence="3" type="ORF">ECRASSUSDP1_LOCUS23261</name>
</gene>
<sequence>MESDLEIEQNDVMEGEDEATLETLDPDSWNNIPFCLVQGIKFCKESCLSSIKHLDEISVKMERTFNQQKNTNHVFNTQLASSETRLKNKIEDLERYARKMVNESISMVTSKSEYIESQQEEIKNQIKKVSAQVDTKLEDIFSKDEVKEFIFDQIKANLENVVKNSLKTQRDELELLITSSLRVDGLIGPDQRYSSLKDWICDAQRKFEQISQKNTEKVDKLKYNLNESIESIQKCLKDSESASEIKIVDLEQKITKIVKDSTEESHKYREDNRKETSKTQKKLESQLQELHQKFIKENEKIHKLQEKNLYKMDTFKDRINEIENIKLKELDETSKQLYDKIYSLQSTIENSLKQNQKSIEETEKESTPEHETLIQSDKISLGHSFDKKETILSNYSKKGIPNPPEDILDSPHTKPLNKKLSMLNNSSPASKNTIQSQLTFSKKPEESNQPIASLQNCTDPQKMMHNYIKNHLKKHSNEQMEEFRLILENSKRNSGYQKSDFGGDGVDLRSSQSDLNIKKKSRKLENNFGNRQLRDEEAEDSHNGYLAHQGDITPLQNYNSAAHDFISKMAMEIKSKAKSGSKKAIDELIQEQKKKELAQDKSQISINLYKKSKKVRLAEENSQRRAMRLNEMLKNPITISHKRSVSTKRSIALDQNNSAVADPGLMIDAIGYQKGNNGKLGSIFEDQNCSTNDPIDKRSKSIAIGNDAPIPPLSFPPIKKSNNAYHERFSSFDTSPKETLYGENSGLETGRTINKMVPSIKYRKKMVKKNKQAYRTGDNSPSQSFVSPVQTNGATLDNLDSRYITSINSKIEITPRNMHPAPLHMKFEGLENLK</sequence>
<dbReference type="Proteomes" id="UP001295684">
    <property type="component" value="Unassembled WGS sequence"/>
</dbReference>
<dbReference type="EMBL" id="CAMPGE010023923">
    <property type="protein sequence ID" value="CAI2381796.1"/>
    <property type="molecule type" value="Genomic_DNA"/>
</dbReference>
<proteinExistence type="predicted"/>
<name>A0AAD1Y014_EUPCR</name>
<comment type="caution">
    <text evidence="3">The sequence shown here is derived from an EMBL/GenBank/DDBJ whole genome shotgun (WGS) entry which is preliminary data.</text>
</comment>
<feature type="compositionally biased region" description="Polar residues" evidence="2">
    <location>
        <begin position="422"/>
        <end position="435"/>
    </location>
</feature>